<dbReference type="Pfam" id="PF00067">
    <property type="entry name" value="p450"/>
    <property type="match status" value="1"/>
</dbReference>
<keyword evidence="2" id="KW-0479">Metal-binding</keyword>
<keyword evidence="2" id="KW-0560">Oxidoreductase</keyword>
<keyword evidence="4" id="KW-1185">Reference proteome</keyword>
<evidence type="ECO:0000256" key="2">
    <source>
        <dbReference type="RuleBase" id="RU000461"/>
    </source>
</evidence>
<dbReference type="PANTHER" id="PTHR46696:SF4">
    <property type="entry name" value="BIOTIN BIOSYNTHESIS CYTOCHROME P450"/>
    <property type="match status" value="1"/>
</dbReference>
<protein>
    <submittedName>
        <fullName evidence="3">Cytochrome P450</fullName>
    </submittedName>
</protein>
<name>A0ABQ3J197_9PSEU</name>
<dbReference type="Gene3D" id="1.10.630.10">
    <property type="entry name" value="Cytochrome P450"/>
    <property type="match status" value="1"/>
</dbReference>
<dbReference type="InterPro" id="IPR001128">
    <property type="entry name" value="Cyt_P450"/>
</dbReference>
<keyword evidence="2" id="KW-0349">Heme</keyword>
<organism evidence="3 4">
    <name type="scientific">Amycolatopsis deserti</name>
    <dbReference type="NCBI Taxonomy" id="185696"/>
    <lineage>
        <taxon>Bacteria</taxon>
        <taxon>Bacillati</taxon>
        <taxon>Actinomycetota</taxon>
        <taxon>Actinomycetes</taxon>
        <taxon>Pseudonocardiales</taxon>
        <taxon>Pseudonocardiaceae</taxon>
        <taxon>Amycolatopsis</taxon>
    </lineage>
</organism>
<dbReference type="Proteomes" id="UP000605897">
    <property type="component" value="Unassembled WGS sequence"/>
</dbReference>
<gene>
    <name evidence="3" type="ORF">GCM10017786_35420</name>
</gene>
<evidence type="ECO:0000313" key="4">
    <source>
        <dbReference type="Proteomes" id="UP000605897"/>
    </source>
</evidence>
<dbReference type="InterPro" id="IPR036396">
    <property type="entry name" value="Cyt_P450_sf"/>
</dbReference>
<evidence type="ECO:0000256" key="1">
    <source>
        <dbReference type="ARBA" id="ARBA00010617"/>
    </source>
</evidence>
<proteinExistence type="inferred from homology"/>
<dbReference type="InterPro" id="IPR017972">
    <property type="entry name" value="Cyt_P450_CS"/>
</dbReference>
<comment type="caution">
    <text evidence="3">The sequence shown here is derived from an EMBL/GenBank/DDBJ whole genome shotgun (WGS) entry which is preliminary data.</text>
</comment>
<evidence type="ECO:0000313" key="3">
    <source>
        <dbReference type="EMBL" id="GHE99206.1"/>
    </source>
</evidence>
<keyword evidence="2" id="KW-0503">Monooxygenase</keyword>
<comment type="similarity">
    <text evidence="1 2">Belongs to the cytochrome P450 family.</text>
</comment>
<dbReference type="EMBL" id="BNAU01000003">
    <property type="protein sequence ID" value="GHE99206.1"/>
    <property type="molecule type" value="Genomic_DNA"/>
</dbReference>
<dbReference type="RefSeq" id="WP_191245614.1">
    <property type="nucleotide sequence ID" value="NZ_BNAU01000003.1"/>
</dbReference>
<keyword evidence="2" id="KW-0408">Iron</keyword>
<dbReference type="PROSITE" id="PS00086">
    <property type="entry name" value="CYTOCHROME_P450"/>
    <property type="match status" value="1"/>
</dbReference>
<dbReference type="InterPro" id="IPR002397">
    <property type="entry name" value="Cyt_P450_B"/>
</dbReference>
<dbReference type="PRINTS" id="PR00359">
    <property type="entry name" value="BP450"/>
</dbReference>
<dbReference type="SUPFAM" id="SSF48264">
    <property type="entry name" value="Cytochrome P450"/>
    <property type="match status" value="1"/>
</dbReference>
<accession>A0ABQ3J197</accession>
<sequence>MIPEISLTDPEVLTDPFTAYGRVREQAPLARVGAPGFGPVWAATRHETARAVLSDPRFELTSNSYQRPDVPEHCRAYMRTMSEVEGAEHARLRRLVSPAFSARRALDFRPRIEPLVGRLLDDLPAEADLLRDFARPLPMEVICELVGIPDEDRARWREYGMAVASGHGPAFAAAIPGVMAGAQAAIARRRVEPGDDVLADLIRAEDRLSDTEMVTLVWHLVLAGQTPANLIANAVAALLDHPDQLAALRADPGLMPRAVDELIRWCGPTLMTIPRYAREDVELEGAVIREGEAIVAAVAAANRDPRAFADPDRFDVTRPGGGHLGFGHGPHFCLGAALARVQTEVALSALLRREFEPVKVERMPDPGTWRLSSLVVRFG</sequence>
<reference evidence="4" key="1">
    <citation type="journal article" date="2019" name="Int. J. Syst. Evol. Microbiol.">
        <title>The Global Catalogue of Microorganisms (GCM) 10K type strain sequencing project: providing services to taxonomists for standard genome sequencing and annotation.</title>
        <authorList>
            <consortium name="The Broad Institute Genomics Platform"/>
            <consortium name="The Broad Institute Genome Sequencing Center for Infectious Disease"/>
            <person name="Wu L."/>
            <person name="Ma J."/>
        </authorList>
    </citation>
    <scope>NUCLEOTIDE SEQUENCE [LARGE SCALE GENOMIC DNA]</scope>
    <source>
        <strain evidence="4">CGMCC 4.7677</strain>
    </source>
</reference>
<dbReference type="PANTHER" id="PTHR46696">
    <property type="entry name" value="P450, PUTATIVE (EUROFUNG)-RELATED"/>
    <property type="match status" value="1"/>
</dbReference>